<proteinExistence type="predicted"/>
<protein>
    <submittedName>
        <fullName evidence="1">Uncharacterized protein</fullName>
    </submittedName>
</protein>
<dbReference type="EMBL" id="JABFAD010000002">
    <property type="protein sequence ID" value="MBA0792964.1"/>
    <property type="molecule type" value="Genomic_DNA"/>
</dbReference>
<dbReference type="OrthoDB" id="998310at2759"/>
<comment type="caution">
    <text evidence="1">The sequence shown here is derived from an EMBL/GenBank/DDBJ whole genome shotgun (WGS) entry which is preliminary data.</text>
</comment>
<sequence>MVDMNESDQVIRQFRFRKTILPPPQDTEALYKVDLQGRIDGDWPKFHDEYINIWECRYDFILIREPVIAWELAIAPEYMPCFRHHG</sequence>
<gene>
    <name evidence="1" type="ORF">Gohar_017409</name>
</gene>
<evidence type="ECO:0000313" key="2">
    <source>
        <dbReference type="Proteomes" id="UP000593560"/>
    </source>
</evidence>
<name>A0A7J9G760_9ROSI</name>
<reference evidence="1 2" key="1">
    <citation type="journal article" date="2019" name="Genome Biol. Evol.">
        <title>Insights into the evolution of the New World diploid cottons (Gossypium, subgenus Houzingenia) based on genome sequencing.</title>
        <authorList>
            <person name="Grover C.E."/>
            <person name="Arick M.A. 2nd"/>
            <person name="Thrash A."/>
            <person name="Conover J.L."/>
            <person name="Sanders W.S."/>
            <person name="Peterson D.G."/>
            <person name="Frelichowski J.E."/>
            <person name="Scheffler J.A."/>
            <person name="Scheffler B.E."/>
            <person name="Wendel J.F."/>
        </authorList>
    </citation>
    <scope>NUCLEOTIDE SEQUENCE [LARGE SCALE GENOMIC DNA]</scope>
    <source>
        <strain evidence="1">0</strain>
        <tissue evidence="1">Leaf</tissue>
    </source>
</reference>
<feature type="non-terminal residue" evidence="1">
    <location>
        <position position="86"/>
    </location>
</feature>
<dbReference type="Proteomes" id="UP000593560">
    <property type="component" value="Unassembled WGS sequence"/>
</dbReference>
<evidence type="ECO:0000313" key="1">
    <source>
        <dbReference type="EMBL" id="MBA0792964.1"/>
    </source>
</evidence>
<accession>A0A7J9G760</accession>
<organism evidence="1 2">
    <name type="scientific">Gossypium harknessii</name>
    <dbReference type="NCBI Taxonomy" id="34285"/>
    <lineage>
        <taxon>Eukaryota</taxon>
        <taxon>Viridiplantae</taxon>
        <taxon>Streptophyta</taxon>
        <taxon>Embryophyta</taxon>
        <taxon>Tracheophyta</taxon>
        <taxon>Spermatophyta</taxon>
        <taxon>Magnoliopsida</taxon>
        <taxon>eudicotyledons</taxon>
        <taxon>Gunneridae</taxon>
        <taxon>Pentapetalae</taxon>
        <taxon>rosids</taxon>
        <taxon>malvids</taxon>
        <taxon>Malvales</taxon>
        <taxon>Malvaceae</taxon>
        <taxon>Malvoideae</taxon>
        <taxon>Gossypium</taxon>
    </lineage>
</organism>
<keyword evidence="2" id="KW-1185">Reference proteome</keyword>
<dbReference type="AlphaFoldDB" id="A0A7J9G760"/>